<dbReference type="EMBL" id="FUWP01000038">
    <property type="protein sequence ID" value="SKA57094.1"/>
    <property type="molecule type" value="Genomic_DNA"/>
</dbReference>
<evidence type="ECO:0000313" key="2">
    <source>
        <dbReference type="Proteomes" id="UP000191116"/>
    </source>
</evidence>
<evidence type="ECO:0000313" key="1">
    <source>
        <dbReference type="EMBL" id="SKA57094.1"/>
    </source>
</evidence>
<dbReference type="AlphaFoldDB" id="A0A1T4UWP1"/>
<organism evidence="1 2">
    <name type="scientific">Photobacterium toruni</name>
    <dbReference type="NCBI Taxonomy" id="1935446"/>
    <lineage>
        <taxon>Bacteria</taxon>
        <taxon>Pseudomonadati</taxon>
        <taxon>Pseudomonadota</taxon>
        <taxon>Gammaproteobacteria</taxon>
        <taxon>Vibrionales</taxon>
        <taxon>Vibrionaceae</taxon>
        <taxon>Photobacterium</taxon>
    </lineage>
</organism>
<gene>
    <name evidence="1" type="ORF">CZ814_03834</name>
</gene>
<proteinExistence type="predicted"/>
<protein>
    <submittedName>
        <fullName evidence="1">Uncharacterized protein</fullName>
    </submittedName>
</protein>
<dbReference type="OrthoDB" id="5893959at2"/>
<dbReference type="Proteomes" id="UP000191116">
    <property type="component" value="Unassembled WGS sequence"/>
</dbReference>
<name>A0A1T4UWP1_9GAMM</name>
<dbReference type="RefSeq" id="WP_080176490.1">
    <property type="nucleotide sequence ID" value="NZ_AP024856.1"/>
</dbReference>
<reference evidence="1 2" key="1">
    <citation type="submission" date="2017-02" db="EMBL/GenBank/DDBJ databases">
        <authorList>
            <person name="Peterson S.W."/>
        </authorList>
    </citation>
    <scope>NUCLEOTIDE SEQUENCE [LARGE SCALE GENOMIC DNA]</scope>
    <source>
        <strain evidence="1 2">CECT 9189</strain>
    </source>
</reference>
<sequence>MAYRLTAFCKVVTISPSILRDDKPIKLDSKIKAKRCNVVRNNYKDGTWKDYISCVIFANDVNISTKKSAARRTVYFDFSKFKDDTVIHYDILAGNDYRSTPLEPQKNK</sequence>
<accession>A0A1T4UWP1</accession>